<gene>
    <name evidence="1" type="ORF">BV25DRAFT_1838144</name>
</gene>
<reference evidence="1" key="1">
    <citation type="submission" date="2021-03" db="EMBL/GenBank/DDBJ databases">
        <authorList>
            <consortium name="DOE Joint Genome Institute"/>
            <person name="Ahrendt S."/>
            <person name="Looney B.P."/>
            <person name="Miyauchi S."/>
            <person name="Morin E."/>
            <person name="Drula E."/>
            <person name="Courty P.E."/>
            <person name="Chicoki N."/>
            <person name="Fauchery L."/>
            <person name="Kohler A."/>
            <person name="Kuo A."/>
            <person name="Labutti K."/>
            <person name="Pangilinan J."/>
            <person name="Lipzen A."/>
            <person name="Riley R."/>
            <person name="Andreopoulos W."/>
            <person name="He G."/>
            <person name="Johnson J."/>
            <person name="Barry K.W."/>
            <person name="Grigoriev I.V."/>
            <person name="Nagy L."/>
            <person name="Hibbett D."/>
            <person name="Henrissat B."/>
            <person name="Matheny P.B."/>
            <person name="Labbe J."/>
            <person name="Martin F."/>
        </authorList>
    </citation>
    <scope>NUCLEOTIDE SEQUENCE</scope>
    <source>
        <strain evidence="1">HHB10654</strain>
    </source>
</reference>
<protein>
    <submittedName>
        <fullName evidence="1">Uncharacterized protein</fullName>
    </submittedName>
</protein>
<evidence type="ECO:0000313" key="2">
    <source>
        <dbReference type="Proteomes" id="UP000814140"/>
    </source>
</evidence>
<accession>A0ACB8T3H5</accession>
<keyword evidence="2" id="KW-1185">Reference proteome</keyword>
<sequence>MLNGIQVERLQGSDALSWVCTHAPHIMPVKRSSSSLAPSSNCLAVENVVGRYTHASDDDVGLGLYPGLRLWQASGGRWFESAYLLGISSERNTHHVGLDPADRPINMVESSSLYRTGEAAPNYTDPRVYTMSIGSCTSLATAVPDSQVIRQSEGFYLYSSGFRINGVFDDMRRVSSTQKTSSMLALGILDITMARVNVPFWDAFYGLQLTNKIEAVDPQTTRGVPAIVDFFPSRVRRHPGWTRGTVFEANAREGRKFFLRLVYHHPSRHDQDNLTASNSQGLS</sequence>
<organism evidence="1 2">
    <name type="scientific">Artomyces pyxidatus</name>
    <dbReference type="NCBI Taxonomy" id="48021"/>
    <lineage>
        <taxon>Eukaryota</taxon>
        <taxon>Fungi</taxon>
        <taxon>Dikarya</taxon>
        <taxon>Basidiomycota</taxon>
        <taxon>Agaricomycotina</taxon>
        <taxon>Agaricomycetes</taxon>
        <taxon>Russulales</taxon>
        <taxon>Auriscalpiaceae</taxon>
        <taxon>Artomyces</taxon>
    </lineage>
</organism>
<dbReference type="Proteomes" id="UP000814140">
    <property type="component" value="Unassembled WGS sequence"/>
</dbReference>
<name>A0ACB8T3H5_9AGAM</name>
<evidence type="ECO:0000313" key="1">
    <source>
        <dbReference type="EMBL" id="KAI0062663.1"/>
    </source>
</evidence>
<reference evidence="1" key="2">
    <citation type="journal article" date="2022" name="New Phytol.">
        <title>Evolutionary transition to the ectomycorrhizal habit in the genomes of a hyperdiverse lineage of mushroom-forming fungi.</title>
        <authorList>
            <person name="Looney B."/>
            <person name="Miyauchi S."/>
            <person name="Morin E."/>
            <person name="Drula E."/>
            <person name="Courty P.E."/>
            <person name="Kohler A."/>
            <person name="Kuo A."/>
            <person name="LaButti K."/>
            <person name="Pangilinan J."/>
            <person name="Lipzen A."/>
            <person name="Riley R."/>
            <person name="Andreopoulos W."/>
            <person name="He G."/>
            <person name="Johnson J."/>
            <person name="Nolan M."/>
            <person name="Tritt A."/>
            <person name="Barry K.W."/>
            <person name="Grigoriev I.V."/>
            <person name="Nagy L.G."/>
            <person name="Hibbett D."/>
            <person name="Henrissat B."/>
            <person name="Matheny P.B."/>
            <person name="Labbe J."/>
            <person name="Martin F.M."/>
        </authorList>
    </citation>
    <scope>NUCLEOTIDE SEQUENCE</scope>
    <source>
        <strain evidence="1">HHB10654</strain>
    </source>
</reference>
<comment type="caution">
    <text evidence="1">The sequence shown here is derived from an EMBL/GenBank/DDBJ whole genome shotgun (WGS) entry which is preliminary data.</text>
</comment>
<proteinExistence type="predicted"/>
<dbReference type="EMBL" id="MU277206">
    <property type="protein sequence ID" value="KAI0062663.1"/>
    <property type="molecule type" value="Genomic_DNA"/>
</dbReference>